<evidence type="ECO:0000313" key="2">
    <source>
        <dbReference type="EMBL" id="KAH8034544.1"/>
    </source>
</evidence>
<keyword evidence="3" id="KW-1185">Reference proteome</keyword>
<dbReference type="EMBL" id="JABSTU010000004">
    <property type="protein sequence ID" value="KAH8034544.1"/>
    <property type="molecule type" value="Genomic_DNA"/>
</dbReference>
<sequence>MAHSGGGEEATTPVEAQQPSSPVEIMQQPRVTFDLATMARCRSPEPQDSPMDEELQAVPVVSEILPALFADTALGLWEEDMTVEQKVELLRVVAASKETAEREEAVRQGHFASVEEDVPPVLNEITWDLKVPF</sequence>
<name>A0A9J6EKG9_RHIMP</name>
<dbReference type="VEuPathDB" id="VectorBase:LOC119160764"/>
<evidence type="ECO:0000313" key="3">
    <source>
        <dbReference type="Proteomes" id="UP000821866"/>
    </source>
</evidence>
<reference evidence="2" key="2">
    <citation type="submission" date="2021-09" db="EMBL/GenBank/DDBJ databases">
        <authorList>
            <person name="Jia N."/>
            <person name="Wang J."/>
            <person name="Shi W."/>
            <person name="Du L."/>
            <person name="Sun Y."/>
            <person name="Zhan W."/>
            <person name="Jiang J."/>
            <person name="Wang Q."/>
            <person name="Zhang B."/>
            <person name="Ji P."/>
            <person name="Sakyi L.B."/>
            <person name="Cui X."/>
            <person name="Yuan T."/>
            <person name="Jiang B."/>
            <person name="Yang W."/>
            <person name="Lam T.T.-Y."/>
            <person name="Chang Q."/>
            <person name="Ding S."/>
            <person name="Wang X."/>
            <person name="Zhu J."/>
            <person name="Ruan X."/>
            <person name="Zhao L."/>
            <person name="Wei J."/>
            <person name="Que T."/>
            <person name="Du C."/>
            <person name="Cheng J."/>
            <person name="Dai P."/>
            <person name="Han X."/>
            <person name="Huang E."/>
            <person name="Gao Y."/>
            <person name="Liu J."/>
            <person name="Shao H."/>
            <person name="Ye R."/>
            <person name="Li L."/>
            <person name="Wei W."/>
            <person name="Wang X."/>
            <person name="Wang C."/>
            <person name="Huo Q."/>
            <person name="Li W."/>
            <person name="Guo W."/>
            <person name="Chen H."/>
            <person name="Chen S."/>
            <person name="Zhou L."/>
            <person name="Zhou L."/>
            <person name="Ni X."/>
            <person name="Tian J."/>
            <person name="Zhou Y."/>
            <person name="Sheng Y."/>
            <person name="Liu T."/>
            <person name="Pan Y."/>
            <person name="Xia L."/>
            <person name="Li J."/>
            <person name="Zhao F."/>
            <person name="Cao W."/>
        </authorList>
    </citation>
    <scope>NUCLEOTIDE SEQUENCE</scope>
    <source>
        <strain evidence="2">Rmic-2018</strain>
        <tissue evidence="2">Larvae</tissue>
    </source>
</reference>
<dbReference type="AlphaFoldDB" id="A0A9J6EKG9"/>
<proteinExistence type="predicted"/>
<dbReference type="Proteomes" id="UP000821866">
    <property type="component" value="Chromosome 2"/>
</dbReference>
<organism evidence="2 3">
    <name type="scientific">Rhipicephalus microplus</name>
    <name type="common">Cattle tick</name>
    <name type="synonym">Boophilus microplus</name>
    <dbReference type="NCBI Taxonomy" id="6941"/>
    <lineage>
        <taxon>Eukaryota</taxon>
        <taxon>Metazoa</taxon>
        <taxon>Ecdysozoa</taxon>
        <taxon>Arthropoda</taxon>
        <taxon>Chelicerata</taxon>
        <taxon>Arachnida</taxon>
        <taxon>Acari</taxon>
        <taxon>Parasitiformes</taxon>
        <taxon>Ixodida</taxon>
        <taxon>Ixodoidea</taxon>
        <taxon>Ixodidae</taxon>
        <taxon>Rhipicephalinae</taxon>
        <taxon>Rhipicephalus</taxon>
        <taxon>Boophilus</taxon>
    </lineage>
</organism>
<reference evidence="2" key="1">
    <citation type="journal article" date="2020" name="Cell">
        <title>Large-Scale Comparative Analyses of Tick Genomes Elucidate Their Genetic Diversity and Vector Capacities.</title>
        <authorList>
            <consortium name="Tick Genome and Microbiome Consortium (TIGMIC)"/>
            <person name="Jia N."/>
            <person name="Wang J."/>
            <person name="Shi W."/>
            <person name="Du L."/>
            <person name="Sun Y."/>
            <person name="Zhan W."/>
            <person name="Jiang J.F."/>
            <person name="Wang Q."/>
            <person name="Zhang B."/>
            <person name="Ji P."/>
            <person name="Bell-Sakyi L."/>
            <person name="Cui X.M."/>
            <person name="Yuan T.T."/>
            <person name="Jiang B.G."/>
            <person name="Yang W.F."/>
            <person name="Lam T.T."/>
            <person name="Chang Q.C."/>
            <person name="Ding S.J."/>
            <person name="Wang X.J."/>
            <person name="Zhu J.G."/>
            <person name="Ruan X.D."/>
            <person name="Zhao L."/>
            <person name="Wei J.T."/>
            <person name="Ye R.Z."/>
            <person name="Que T.C."/>
            <person name="Du C.H."/>
            <person name="Zhou Y.H."/>
            <person name="Cheng J.X."/>
            <person name="Dai P.F."/>
            <person name="Guo W.B."/>
            <person name="Han X.H."/>
            <person name="Huang E.J."/>
            <person name="Li L.F."/>
            <person name="Wei W."/>
            <person name="Gao Y.C."/>
            <person name="Liu J.Z."/>
            <person name="Shao H.Z."/>
            <person name="Wang X."/>
            <person name="Wang C.C."/>
            <person name="Yang T.C."/>
            <person name="Huo Q.B."/>
            <person name="Li W."/>
            <person name="Chen H.Y."/>
            <person name="Chen S.E."/>
            <person name="Zhou L.G."/>
            <person name="Ni X.B."/>
            <person name="Tian J.H."/>
            <person name="Sheng Y."/>
            <person name="Liu T."/>
            <person name="Pan Y.S."/>
            <person name="Xia L.Y."/>
            <person name="Li J."/>
            <person name="Zhao F."/>
            <person name="Cao W.C."/>
        </authorList>
    </citation>
    <scope>NUCLEOTIDE SEQUENCE</scope>
    <source>
        <strain evidence="2">Rmic-2018</strain>
    </source>
</reference>
<feature type="region of interest" description="Disordered" evidence="1">
    <location>
        <begin position="1"/>
        <end position="26"/>
    </location>
</feature>
<gene>
    <name evidence="2" type="ORF">HPB51_025667</name>
</gene>
<evidence type="ECO:0000256" key="1">
    <source>
        <dbReference type="SAM" id="MobiDB-lite"/>
    </source>
</evidence>
<accession>A0A9J6EKG9</accession>
<protein>
    <submittedName>
        <fullName evidence="2">Uncharacterized protein</fullName>
    </submittedName>
</protein>
<comment type="caution">
    <text evidence="2">The sequence shown here is derived from an EMBL/GenBank/DDBJ whole genome shotgun (WGS) entry which is preliminary data.</text>
</comment>